<evidence type="ECO:0000313" key="7">
    <source>
        <dbReference type="EMBL" id="MBD8017636.1"/>
    </source>
</evidence>
<dbReference type="SMART" id="SM00983">
    <property type="entry name" value="TPK_B1_binding"/>
    <property type="match status" value="1"/>
</dbReference>
<dbReference type="Pfam" id="PF04263">
    <property type="entry name" value="TPK_catalytic"/>
    <property type="match status" value="1"/>
</dbReference>
<dbReference type="InterPro" id="IPR007373">
    <property type="entry name" value="Thiamin_PyroPKinase_B1-bd"/>
</dbReference>
<dbReference type="SUPFAM" id="SSF63862">
    <property type="entry name" value="Thiamin pyrophosphokinase, substrate-binding domain"/>
    <property type="match status" value="1"/>
</dbReference>
<evidence type="ECO:0000256" key="4">
    <source>
        <dbReference type="ARBA" id="ARBA00022840"/>
    </source>
</evidence>
<evidence type="ECO:0000259" key="6">
    <source>
        <dbReference type="SMART" id="SM00983"/>
    </source>
</evidence>
<evidence type="ECO:0000256" key="1">
    <source>
        <dbReference type="ARBA" id="ARBA00022679"/>
    </source>
</evidence>
<dbReference type="SUPFAM" id="SSF63999">
    <property type="entry name" value="Thiamin pyrophosphokinase, catalytic domain"/>
    <property type="match status" value="1"/>
</dbReference>
<evidence type="ECO:0000256" key="5">
    <source>
        <dbReference type="NCBIfam" id="TIGR01378"/>
    </source>
</evidence>
<evidence type="ECO:0000256" key="3">
    <source>
        <dbReference type="ARBA" id="ARBA00022777"/>
    </source>
</evidence>
<dbReference type="InterPro" id="IPR036371">
    <property type="entry name" value="TPK_B1-bd_sf"/>
</dbReference>
<keyword evidence="3" id="KW-0418">Kinase</keyword>
<dbReference type="CDD" id="cd07995">
    <property type="entry name" value="TPK"/>
    <property type="match status" value="1"/>
</dbReference>
<dbReference type="InterPro" id="IPR053149">
    <property type="entry name" value="TPK"/>
</dbReference>
<keyword evidence="8" id="KW-1185">Reference proteome</keyword>
<dbReference type="InterPro" id="IPR036759">
    <property type="entry name" value="TPK_catalytic_sf"/>
</dbReference>
<dbReference type="InterPro" id="IPR007371">
    <property type="entry name" value="TPK_catalytic"/>
</dbReference>
<dbReference type="Pfam" id="PF04265">
    <property type="entry name" value="TPK_B1_binding"/>
    <property type="match status" value="1"/>
</dbReference>
<keyword evidence="4" id="KW-0067">ATP-binding</keyword>
<dbReference type="Proteomes" id="UP000626242">
    <property type="component" value="Unassembled WGS sequence"/>
</dbReference>
<feature type="domain" description="Thiamin pyrophosphokinase thiamin-binding" evidence="6">
    <location>
        <begin position="135"/>
        <end position="200"/>
    </location>
</feature>
<sequence>MQKALLFINGVPPKKLPDTNGYSVIACSDGAFHYLTSKGFPLDQLDFISGDFDSHSGSDEMLYAEKFIYTPDQDKTDFYKSLEILNEKGIKEVDVYGGSGGEMDHFLGNLHTAFMFKNELKITFFDEYSKYFFAPKKIVLSDVEGLLVSLIPFPITSNVITQGLNWELSGEELSITSRIGSRNFALQDTVEITYGDGDLVVFVGRESYR</sequence>
<dbReference type="EMBL" id="JACSPS010000001">
    <property type="protein sequence ID" value="MBD8017636.1"/>
    <property type="molecule type" value="Genomic_DNA"/>
</dbReference>
<dbReference type="PANTHER" id="PTHR41299:SF1">
    <property type="entry name" value="THIAMINE PYROPHOSPHOKINASE"/>
    <property type="match status" value="1"/>
</dbReference>
<dbReference type="NCBIfam" id="TIGR01378">
    <property type="entry name" value="thi_PPkinase"/>
    <property type="match status" value="1"/>
</dbReference>
<keyword evidence="1 7" id="KW-0808">Transferase</keyword>
<evidence type="ECO:0000313" key="8">
    <source>
        <dbReference type="Proteomes" id="UP000626242"/>
    </source>
</evidence>
<comment type="caution">
    <text evidence="7">The sequence shown here is derived from an EMBL/GenBank/DDBJ whole genome shotgun (WGS) entry which is preliminary data.</text>
</comment>
<gene>
    <name evidence="7" type="ORF">H9628_04055</name>
</gene>
<protein>
    <recommendedName>
        <fullName evidence="5">Thiamine diphosphokinase</fullName>
        <ecNumber evidence="5">2.7.6.2</ecNumber>
    </recommendedName>
</protein>
<proteinExistence type="predicted"/>
<keyword evidence="2" id="KW-0547">Nucleotide-binding</keyword>
<evidence type="ECO:0000256" key="2">
    <source>
        <dbReference type="ARBA" id="ARBA00022741"/>
    </source>
</evidence>
<dbReference type="EC" id="2.7.6.2" evidence="5"/>
<dbReference type="InterPro" id="IPR006282">
    <property type="entry name" value="Thi_PPkinase"/>
</dbReference>
<name>A0ABR8WLM7_9FLAO</name>
<organism evidence="7 8">
    <name type="scientific">Kaistella pullorum</name>
    <dbReference type="NCBI Taxonomy" id="2763074"/>
    <lineage>
        <taxon>Bacteria</taxon>
        <taxon>Pseudomonadati</taxon>
        <taxon>Bacteroidota</taxon>
        <taxon>Flavobacteriia</taxon>
        <taxon>Flavobacteriales</taxon>
        <taxon>Weeksellaceae</taxon>
        <taxon>Chryseobacterium group</taxon>
        <taxon>Kaistella</taxon>
    </lineage>
</organism>
<dbReference type="PANTHER" id="PTHR41299">
    <property type="entry name" value="THIAMINE PYROPHOSPHOKINASE"/>
    <property type="match status" value="1"/>
</dbReference>
<dbReference type="Gene3D" id="3.40.50.10240">
    <property type="entry name" value="Thiamin pyrophosphokinase, catalytic domain"/>
    <property type="match status" value="1"/>
</dbReference>
<accession>A0ABR8WLM7</accession>
<dbReference type="GO" id="GO:0004788">
    <property type="term" value="F:thiamine diphosphokinase activity"/>
    <property type="evidence" value="ECO:0007669"/>
    <property type="project" value="UniProtKB-EC"/>
</dbReference>
<dbReference type="RefSeq" id="WP_251832836.1">
    <property type="nucleotide sequence ID" value="NZ_JACSPS010000001.1"/>
</dbReference>
<reference evidence="7 8" key="1">
    <citation type="submission" date="2020-08" db="EMBL/GenBank/DDBJ databases">
        <title>A Genomic Blueprint of the Chicken Gut Microbiome.</title>
        <authorList>
            <person name="Gilroy R."/>
            <person name="Ravi A."/>
            <person name="Getino M."/>
            <person name="Pursley I."/>
            <person name="Horton D.L."/>
            <person name="Alikhan N.-F."/>
            <person name="Baker D."/>
            <person name="Gharbi K."/>
            <person name="Hall N."/>
            <person name="Watson M."/>
            <person name="Adriaenssens E.M."/>
            <person name="Foster-Nyarko E."/>
            <person name="Jarju S."/>
            <person name="Secka A."/>
            <person name="Antonio M."/>
            <person name="Oren A."/>
            <person name="Chaudhuri R."/>
            <person name="La Ragione R.M."/>
            <person name="Hildebrand F."/>
            <person name="Pallen M.J."/>
        </authorList>
    </citation>
    <scope>NUCLEOTIDE SEQUENCE [LARGE SCALE GENOMIC DNA]</scope>
    <source>
        <strain evidence="7 8">Sa1CVA4</strain>
    </source>
</reference>